<feature type="transmembrane region" description="Helical" evidence="2">
    <location>
        <begin position="218"/>
        <end position="240"/>
    </location>
</feature>
<dbReference type="AlphaFoldDB" id="G7DYA1"/>
<keyword evidence="2" id="KW-0812">Transmembrane</keyword>
<dbReference type="EMBL" id="BABT02000062">
    <property type="protein sequence ID" value="GAA95561.1"/>
    <property type="molecule type" value="Genomic_DNA"/>
</dbReference>
<feature type="region of interest" description="Disordered" evidence="1">
    <location>
        <begin position="251"/>
        <end position="275"/>
    </location>
</feature>
<evidence type="ECO:0000256" key="1">
    <source>
        <dbReference type="SAM" id="MobiDB-lite"/>
    </source>
</evidence>
<feature type="compositionally biased region" description="Polar residues" evidence="1">
    <location>
        <begin position="318"/>
        <end position="339"/>
    </location>
</feature>
<keyword evidence="2" id="KW-1133">Transmembrane helix</keyword>
<dbReference type="Proteomes" id="UP000009131">
    <property type="component" value="Unassembled WGS sequence"/>
</dbReference>
<proteinExistence type="predicted"/>
<gene>
    <name evidence="3" type="primary">Mo02217</name>
    <name evidence="3" type="ORF">E5Q_02217</name>
</gene>
<dbReference type="eggNOG" id="ENOG502SWQT">
    <property type="taxonomic scope" value="Eukaryota"/>
</dbReference>
<reference evidence="3 4" key="1">
    <citation type="journal article" date="2011" name="J. Gen. Appl. Microbiol.">
        <title>Draft genome sequencing of the enigmatic basidiomycete Mixia osmundae.</title>
        <authorList>
            <person name="Nishida H."/>
            <person name="Nagatsuka Y."/>
            <person name="Sugiyama J."/>
        </authorList>
    </citation>
    <scope>NUCLEOTIDE SEQUENCE [LARGE SCALE GENOMIC DNA]</scope>
    <source>
        <strain evidence="4">CBS 9802 / IAM 14324 / JCM 22182 / KY 12970</strain>
    </source>
</reference>
<dbReference type="OrthoDB" id="2530433at2759"/>
<feature type="compositionally biased region" description="Basic residues" evidence="1">
    <location>
        <begin position="683"/>
        <end position="693"/>
    </location>
</feature>
<feature type="compositionally biased region" description="Basic and acidic residues" evidence="1">
    <location>
        <begin position="264"/>
        <end position="274"/>
    </location>
</feature>
<keyword evidence="2" id="KW-0472">Membrane</keyword>
<feature type="compositionally biased region" description="Polar residues" evidence="1">
    <location>
        <begin position="541"/>
        <end position="557"/>
    </location>
</feature>
<feature type="region of interest" description="Disordered" evidence="1">
    <location>
        <begin position="488"/>
        <end position="514"/>
    </location>
</feature>
<accession>G7DYA1</accession>
<comment type="caution">
    <text evidence="3">The sequence shown here is derived from an EMBL/GenBank/DDBJ whole genome shotgun (WGS) entry which is preliminary data.</text>
</comment>
<feature type="region of interest" description="Disordered" evidence="1">
    <location>
        <begin position="651"/>
        <end position="709"/>
    </location>
</feature>
<dbReference type="HOGENOM" id="CLU_405477_0_0_1"/>
<keyword evidence="4" id="KW-1185">Reference proteome</keyword>
<feature type="compositionally biased region" description="Basic and acidic residues" evidence="1">
    <location>
        <begin position="343"/>
        <end position="362"/>
    </location>
</feature>
<dbReference type="InParanoid" id="G7DYA1"/>
<feature type="region of interest" description="Disordered" evidence="1">
    <location>
        <begin position="311"/>
        <end position="367"/>
    </location>
</feature>
<name>G7DYA1_MIXOS</name>
<sequence>MQNQGNAQQAGYNNGQTNANANNGQATNNNAQANNGQATNNAQANNGYNNGQANNGYNNGQAAANNGYNNGQAAANTGQAAANNNQAAANNGQAAANNGQATANNNQAAANNGQAAANAGQATNNAQAAAANNGAQTGNAQAGNAAQPAAAVPAAAAAAAPAVAVPAAAAAASAAATSSPVASQSPQATQGVPSVAIQQSDATSNGGVIGSGSHTVPIAAVVAAGIVVLILAIVAAYRTYRWVFRRRQSRRQRLEEENGGLSPEEEKKRGDERKRRTFMSQYYGALPGRPGPNGLAVLSTLQTEAHSTTMLIDPANDPSKSPVHSRSNSFAYESNSSVNLHDGASDSESRSGSRERSQERGRPLTMTTDMLRKGGSRASLAVHQMPSSRSSAQLPSRESFSYGNLYDARRGTQTSLYAASVHSNTPSSIYGGLSGMSHSNLAGVTQPRRVTGAPHAPHNRIEIVPPQPLAQNSNLIVLSPVEIQAPTFYTPERPVSDDTEELAGSTEDGKQNQPEWFIAAQKEIKQAEEARKAAESAQKQLDQSLPSASRSRQTAIDSTAFKVASDRTRQSSKDGLMLPPPSKPIKPSSSESSLRVKSASEMYKIKARKSQEDLILKAKGDSVIRVSTGTEVKSVNAPRSPLEQLALQLAGASEGKKQKDTISKAKRDAVEDSTAQTGPAWKLPHRRSARGRRLTTPPTGNGGRVWQRTTRTKDYSFGSLSALFR</sequence>
<evidence type="ECO:0000256" key="2">
    <source>
        <dbReference type="SAM" id="Phobius"/>
    </source>
</evidence>
<evidence type="ECO:0000313" key="3">
    <source>
        <dbReference type="EMBL" id="GAA95561.1"/>
    </source>
</evidence>
<feature type="region of interest" description="Disordered" evidence="1">
    <location>
        <begin position="1"/>
        <end position="64"/>
    </location>
</feature>
<organism evidence="3 4">
    <name type="scientific">Mixia osmundae (strain CBS 9802 / IAM 14324 / JCM 22182 / KY 12970)</name>
    <dbReference type="NCBI Taxonomy" id="764103"/>
    <lineage>
        <taxon>Eukaryota</taxon>
        <taxon>Fungi</taxon>
        <taxon>Dikarya</taxon>
        <taxon>Basidiomycota</taxon>
        <taxon>Pucciniomycotina</taxon>
        <taxon>Mixiomycetes</taxon>
        <taxon>Mixiales</taxon>
        <taxon>Mixiaceae</taxon>
        <taxon>Mixia</taxon>
    </lineage>
</organism>
<feature type="region of interest" description="Disordered" evidence="1">
    <location>
        <begin position="528"/>
        <end position="596"/>
    </location>
</feature>
<protein>
    <submittedName>
        <fullName evidence="3">Uncharacterized protein</fullName>
    </submittedName>
</protein>
<evidence type="ECO:0000313" key="4">
    <source>
        <dbReference type="Proteomes" id="UP000009131"/>
    </source>
</evidence>
<feature type="compositionally biased region" description="Basic and acidic residues" evidence="1">
    <location>
        <begin position="654"/>
        <end position="670"/>
    </location>
</feature>
<reference evidence="3 4" key="2">
    <citation type="journal article" date="2012" name="Open Biol.">
        <title>Characteristics of nucleosomes and linker DNA regions on the genome of the basidiomycete Mixia osmundae revealed by mono- and dinucleosome mapping.</title>
        <authorList>
            <person name="Nishida H."/>
            <person name="Kondo S."/>
            <person name="Matsumoto T."/>
            <person name="Suzuki Y."/>
            <person name="Yoshikawa H."/>
            <person name="Taylor T.D."/>
            <person name="Sugiyama J."/>
        </authorList>
    </citation>
    <scope>NUCLEOTIDE SEQUENCE [LARGE SCALE GENOMIC DNA]</scope>
    <source>
        <strain evidence="4">CBS 9802 / IAM 14324 / JCM 22182 / KY 12970</strain>
    </source>
</reference>